<gene>
    <name evidence="2" type="ORF">HNQ99_001912</name>
</gene>
<dbReference type="Pfam" id="PF07238">
    <property type="entry name" value="PilZ"/>
    <property type="match status" value="1"/>
</dbReference>
<evidence type="ECO:0000313" key="2">
    <source>
        <dbReference type="EMBL" id="MBB4641603.1"/>
    </source>
</evidence>
<feature type="domain" description="PilZ" evidence="1">
    <location>
        <begin position="9"/>
        <end position="87"/>
    </location>
</feature>
<comment type="caution">
    <text evidence="2">The sequence shown here is derived from an EMBL/GenBank/DDBJ whole genome shotgun (WGS) entry which is preliminary data.</text>
</comment>
<dbReference type="EMBL" id="JACHOV010000006">
    <property type="protein sequence ID" value="MBB4641603.1"/>
    <property type="molecule type" value="Genomic_DNA"/>
</dbReference>
<dbReference type="InterPro" id="IPR009875">
    <property type="entry name" value="PilZ_domain"/>
</dbReference>
<dbReference type="RefSeq" id="WP_184475400.1">
    <property type="nucleotide sequence ID" value="NZ_JACHOV010000006.1"/>
</dbReference>
<dbReference type="Proteomes" id="UP000575068">
    <property type="component" value="Unassembled WGS sequence"/>
</dbReference>
<dbReference type="GO" id="GO:0035438">
    <property type="term" value="F:cyclic-di-GMP binding"/>
    <property type="evidence" value="ECO:0007669"/>
    <property type="project" value="InterPro"/>
</dbReference>
<name>A0A840HUI9_9SPHN</name>
<evidence type="ECO:0000313" key="3">
    <source>
        <dbReference type="Proteomes" id="UP000575068"/>
    </source>
</evidence>
<keyword evidence="3" id="KW-1185">Reference proteome</keyword>
<dbReference type="AlphaFoldDB" id="A0A840HUI9"/>
<protein>
    <recommendedName>
        <fullName evidence="1">PilZ domain-containing protein</fullName>
    </recommendedName>
</protein>
<reference evidence="2 3" key="1">
    <citation type="submission" date="2020-08" db="EMBL/GenBank/DDBJ databases">
        <title>Genomic Encyclopedia of Type Strains, Phase IV (KMG-IV): sequencing the most valuable type-strain genomes for metagenomic binning, comparative biology and taxonomic classification.</title>
        <authorList>
            <person name="Goeker M."/>
        </authorList>
    </citation>
    <scope>NUCLEOTIDE SEQUENCE [LARGE SCALE GENOMIC DNA]</scope>
    <source>
        <strain evidence="2 3">DSM 7465</strain>
    </source>
</reference>
<accession>A0A840HUI9</accession>
<proteinExistence type="predicted"/>
<sequence length="122" mass="13461">MAEHVGQTREPRTSRLLTAQIMSPRLGATKIVVRNISASGLGGKSDQILFKGEEVAVLLNNIGAIDATVIWTSGHCFGLQFHEKIDPAKALAPPTERVVKPYEVPTYFRPEISTYRPGFNRK</sequence>
<organism evidence="2 3">
    <name type="scientific">Rhizorhapis suberifaciens</name>
    <name type="common">corky root of lettuce</name>
    <dbReference type="NCBI Taxonomy" id="13656"/>
    <lineage>
        <taxon>Bacteria</taxon>
        <taxon>Pseudomonadati</taxon>
        <taxon>Pseudomonadota</taxon>
        <taxon>Alphaproteobacteria</taxon>
        <taxon>Sphingomonadales</taxon>
        <taxon>Sphingomonadaceae</taxon>
        <taxon>Rhizorhapis</taxon>
    </lineage>
</organism>
<evidence type="ECO:0000259" key="1">
    <source>
        <dbReference type="Pfam" id="PF07238"/>
    </source>
</evidence>